<evidence type="ECO:0000313" key="1">
    <source>
        <dbReference type="EMBL" id="MCK8491426.1"/>
    </source>
</evidence>
<organism evidence="1 2">
    <name type="scientific">Spirosoma liriopis</name>
    <dbReference type="NCBI Taxonomy" id="2937440"/>
    <lineage>
        <taxon>Bacteria</taxon>
        <taxon>Pseudomonadati</taxon>
        <taxon>Bacteroidota</taxon>
        <taxon>Cytophagia</taxon>
        <taxon>Cytophagales</taxon>
        <taxon>Cytophagaceae</taxon>
        <taxon>Spirosoma</taxon>
    </lineage>
</organism>
<name>A0ABT0HGZ8_9BACT</name>
<keyword evidence="2" id="KW-1185">Reference proteome</keyword>
<comment type="caution">
    <text evidence="1">The sequence shown here is derived from an EMBL/GenBank/DDBJ whole genome shotgun (WGS) entry which is preliminary data.</text>
</comment>
<accession>A0ABT0HGZ8</accession>
<proteinExistence type="predicted"/>
<dbReference type="EMBL" id="JALPRF010000001">
    <property type="protein sequence ID" value="MCK8491426.1"/>
    <property type="molecule type" value="Genomic_DNA"/>
</dbReference>
<reference evidence="1 2" key="1">
    <citation type="submission" date="2022-04" db="EMBL/GenBank/DDBJ databases">
        <title>Spirosoma sp. strain RP8 genome sequencing and assembly.</title>
        <authorList>
            <person name="Jung Y."/>
        </authorList>
    </citation>
    <scope>NUCLEOTIDE SEQUENCE [LARGE SCALE GENOMIC DNA]</scope>
    <source>
        <strain evidence="1 2">RP8</strain>
    </source>
</reference>
<protein>
    <submittedName>
        <fullName evidence="1">Uncharacterized protein</fullName>
    </submittedName>
</protein>
<gene>
    <name evidence="1" type="ORF">M0L20_06145</name>
</gene>
<sequence>MKMNTQPIQNLEVSLEELVSAFKGLPAQPEGNEHYTVKFSVPNDYGNASERQLLFKWNQEKNDWELNTKGHDLLITASSR</sequence>
<dbReference type="RefSeq" id="WP_232559978.1">
    <property type="nucleotide sequence ID" value="NZ_JALPRF010000001.1"/>
</dbReference>
<evidence type="ECO:0000313" key="2">
    <source>
        <dbReference type="Proteomes" id="UP001202180"/>
    </source>
</evidence>
<dbReference type="Proteomes" id="UP001202180">
    <property type="component" value="Unassembled WGS sequence"/>
</dbReference>